<evidence type="ECO:0000256" key="2">
    <source>
        <dbReference type="ARBA" id="ARBA00004123"/>
    </source>
</evidence>
<dbReference type="EMBL" id="JAUPFM010000006">
    <property type="protein sequence ID" value="KAK2849453.1"/>
    <property type="molecule type" value="Genomic_DNA"/>
</dbReference>
<feature type="compositionally biased region" description="Basic and acidic residues" evidence="24">
    <location>
        <begin position="636"/>
        <end position="647"/>
    </location>
</feature>
<evidence type="ECO:0000256" key="7">
    <source>
        <dbReference type="ARBA" id="ARBA00012161"/>
    </source>
</evidence>
<evidence type="ECO:0000256" key="3">
    <source>
        <dbReference type="ARBA" id="ARBA00004184"/>
    </source>
</evidence>
<dbReference type="GO" id="GO:0046856">
    <property type="term" value="P:phosphatidylinositol dephosphorylation"/>
    <property type="evidence" value="ECO:0007669"/>
    <property type="project" value="TreeGrafter"/>
</dbReference>
<gene>
    <name evidence="27" type="ORF">Q5P01_009287</name>
</gene>
<comment type="caution">
    <text evidence="27">The sequence shown here is derived from an EMBL/GenBank/DDBJ whole genome shotgun (WGS) entry which is preliminary data.</text>
</comment>
<comment type="subcellular location">
    <subcellularLocation>
        <location evidence="4">Cytoplasm</location>
    </subcellularLocation>
    <subcellularLocation>
        <location evidence="3">Endomembrane system</location>
        <topology evidence="3">Peripheral membrane protein</topology>
    </subcellularLocation>
    <subcellularLocation>
        <location evidence="2">Nucleus</location>
    </subcellularLocation>
</comment>
<evidence type="ECO:0000256" key="14">
    <source>
        <dbReference type="ARBA" id="ARBA00022845"/>
    </source>
</evidence>
<dbReference type="GO" id="GO:0106018">
    <property type="term" value="F:phosphatidylinositol-3,5-bisphosphate phosphatase activity"/>
    <property type="evidence" value="ECO:0007669"/>
    <property type="project" value="TreeGrafter"/>
</dbReference>
<comment type="similarity">
    <text evidence="5">Belongs to the protein-tyrosine phosphatase family. Non-receptor class myotubularin subfamily.</text>
</comment>
<dbReference type="FunFam" id="2.30.29.30:FF:000135">
    <property type="entry name" value="Myotubularin related protein 6"/>
    <property type="match status" value="1"/>
</dbReference>
<evidence type="ECO:0000256" key="1">
    <source>
        <dbReference type="ARBA" id="ARBA00001663"/>
    </source>
</evidence>
<dbReference type="GO" id="GO:0031047">
    <property type="term" value="P:regulatory ncRNA-mediated gene silencing"/>
    <property type="evidence" value="ECO:0007669"/>
    <property type="project" value="UniProtKB-KW"/>
</dbReference>
<dbReference type="PANTHER" id="PTHR10807">
    <property type="entry name" value="MYOTUBULARIN-RELATED"/>
    <property type="match status" value="1"/>
</dbReference>
<feature type="active site" description="Phosphocysteine intermediate" evidence="21">
    <location>
        <position position="338"/>
    </location>
</feature>
<evidence type="ECO:0000256" key="13">
    <source>
        <dbReference type="ARBA" id="ARBA00022839"/>
    </source>
</evidence>
<dbReference type="PROSITE" id="PS00383">
    <property type="entry name" value="TYR_PHOSPHATASE_1"/>
    <property type="match status" value="1"/>
</dbReference>
<evidence type="ECO:0000313" key="27">
    <source>
        <dbReference type="EMBL" id="KAK2849453.1"/>
    </source>
</evidence>
<keyword evidence="28" id="KW-1185">Reference proteome</keyword>
<evidence type="ECO:0000256" key="12">
    <source>
        <dbReference type="ARBA" id="ARBA00022801"/>
    </source>
</evidence>
<dbReference type="InterPro" id="IPR003595">
    <property type="entry name" value="Tyr_Pase_cat"/>
</dbReference>
<comment type="catalytic activity">
    <reaction evidence="1">
        <text>Exonucleolytic cleavage of poly(A) to 5'-AMP.</text>
        <dbReference type="EC" id="3.1.13.4"/>
    </reaction>
</comment>
<feature type="coiled-coil region" evidence="23">
    <location>
        <begin position="512"/>
        <end position="546"/>
    </location>
</feature>
<dbReference type="InterPro" id="IPR036397">
    <property type="entry name" value="RNaseH_sf"/>
</dbReference>
<dbReference type="Pfam" id="PF04857">
    <property type="entry name" value="CAF1"/>
    <property type="match status" value="2"/>
</dbReference>
<feature type="binding site" evidence="22">
    <location>
        <begin position="275"/>
        <end position="276"/>
    </location>
    <ligand>
        <name>substrate</name>
    </ligand>
</feature>
<dbReference type="Gene3D" id="3.30.420.10">
    <property type="entry name" value="Ribonuclease H-like superfamily/Ribonuclease H"/>
    <property type="match status" value="1"/>
</dbReference>
<protein>
    <recommendedName>
        <fullName evidence="7">poly(A)-specific ribonuclease</fullName>
        <ecNumber evidence="7">3.1.13.4</ecNumber>
    </recommendedName>
</protein>
<evidence type="ECO:0000256" key="23">
    <source>
        <dbReference type="SAM" id="Coils"/>
    </source>
</evidence>
<evidence type="ECO:0000259" key="25">
    <source>
        <dbReference type="PROSITE" id="PS50056"/>
    </source>
</evidence>
<evidence type="ECO:0000256" key="19">
    <source>
        <dbReference type="ARBA" id="ARBA00023163"/>
    </source>
</evidence>
<keyword evidence="12" id="KW-0378">Hydrolase</keyword>
<keyword evidence="18" id="KW-0943">RNA-mediated gene silencing</keyword>
<dbReference type="PANTHER" id="PTHR10807:SF35">
    <property type="entry name" value="MYOTUBULARIN-RELATED PROTEIN 7"/>
    <property type="match status" value="1"/>
</dbReference>
<accession>A0AA88SUW5</accession>
<dbReference type="EC" id="3.1.13.4" evidence="7"/>
<keyword evidence="20" id="KW-0539">Nucleus</keyword>
<proteinExistence type="inferred from homology"/>
<dbReference type="GO" id="GO:0004535">
    <property type="term" value="F:poly(A)-specific ribonuclease activity"/>
    <property type="evidence" value="ECO:0007669"/>
    <property type="project" value="UniProtKB-EC"/>
</dbReference>
<dbReference type="GO" id="GO:0006417">
    <property type="term" value="P:regulation of translation"/>
    <property type="evidence" value="ECO:0007669"/>
    <property type="project" value="UniProtKB-KW"/>
</dbReference>
<feature type="domain" description="Tyrosine specific protein phosphatases" evidence="25">
    <location>
        <begin position="307"/>
        <end position="351"/>
    </location>
</feature>
<dbReference type="InterPro" id="IPR048994">
    <property type="entry name" value="PH-GRAM_MTMR6-9"/>
</dbReference>
<organism evidence="27 28">
    <name type="scientific">Channa striata</name>
    <name type="common">Snakehead murrel</name>
    <name type="synonym">Ophicephalus striatus</name>
    <dbReference type="NCBI Taxonomy" id="64152"/>
    <lineage>
        <taxon>Eukaryota</taxon>
        <taxon>Metazoa</taxon>
        <taxon>Chordata</taxon>
        <taxon>Craniata</taxon>
        <taxon>Vertebrata</taxon>
        <taxon>Euteleostomi</taxon>
        <taxon>Actinopterygii</taxon>
        <taxon>Neopterygii</taxon>
        <taxon>Teleostei</taxon>
        <taxon>Neoteleostei</taxon>
        <taxon>Acanthomorphata</taxon>
        <taxon>Anabantaria</taxon>
        <taxon>Anabantiformes</taxon>
        <taxon>Channoidei</taxon>
        <taxon>Channidae</taxon>
        <taxon>Channa</taxon>
    </lineage>
</organism>
<dbReference type="FunFam" id="3.30.420.10:FF:000005">
    <property type="entry name" value="CCR4-NOT transcription complex subunit 7"/>
    <property type="match status" value="1"/>
</dbReference>
<evidence type="ECO:0000256" key="4">
    <source>
        <dbReference type="ARBA" id="ARBA00004496"/>
    </source>
</evidence>
<dbReference type="InterPro" id="IPR000387">
    <property type="entry name" value="Tyr_Pase_dom"/>
</dbReference>
<keyword evidence="9" id="KW-0678">Repressor</keyword>
<evidence type="ECO:0000259" key="26">
    <source>
        <dbReference type="PROSITE" id="PS51339"/>
    </source>
</evidence>
<evidence type="ECO:0000256" key="24">
    <source>
        <dbReference type="SAM" id="MobiDB-lite"/>
    </source>
</evidence>
<evidence type="ECO:0000256" key="9">
    <source>
        <dbReference type="ARBA" id="ARBA00022491"/>
    </source>
</evidence>
<evidence type="ECO:0000256" key="20">
    <source>
        <dbReference type="ARBA" id="ARBA00023242"/>
    </source>
</evidence>
<dbReference type="GO" id="GO:0004438">
    <property type="term" value="F:phosphatidylinositol-3-phosphate phosphatase activity"/>
    <property type="evidence" value="ECO:0007669"/>
    <property type="project" value="TreeGrafter"/>
</dbReference>
<feature type="binding site" evidence="22">
    <location>
        <begin position="338"/>
        <end position="344"/>
    </location>
    <ligand>
        <name>substrate</name>
    </ligand>
</feature>
<dbReference type="Gene3D" id="2.30.29.30">
    <property type="entry name" value="Pleckstrin-homology domain (PH domain)/Phosphotyrosine-binding domain (PTB)"/>
    <property type="match status" value="1"/>
</dbReference>
<evidence type="ECO:0000256" key="6">
    <source>
        <dbReference type="ARBA" id="ARBA00008372"/>
    </source>
</evidence>
<dbReference type="PROSITE" id="PS50056">
    <property type="entry name" value="TYR_PHOSPHATASE_2"/>
    <property type="match status" value="1"/>
</dbReference>
<keyword evidence="23" id="KW-0175">Coiled coil</keyword>
<dbReference type="InterPro" id="IPR030564">
    <property type="entry name" value="Myotubularin"/>
</dbReference>
<keyword evidence="16" id="KW-0805">Transcription regulation</keyword>
<dbReference type="GO" id="GO:0012505">
    <property type="term" value="C:endomembrane system"/>
    <property type="evidence" value="ECO:0007669"/>
    <property type="project" value="UniProtKB-SubCell"/>
</dbReference>
<evidence type="ECO:0000313" key="28">
    <source>
        <dbReference type="Proteomes" id="UP001187415"/>
    </source>
</evidence>
<keyword evidence="17" id="KW-0443">Lipid metabolism</keyword>
<evidence type="ECO:0000256" key="10">
    <source>
        <dbReference type="ARBA" id="ARBA00022722"/>
    </source>
</evidence>
<evidence type="ECO:0000256" key="5">
    <source>
        <dbReference type="ARBA" id="ARBA00007471"/>
    </source>
</evidence>
<dbReference type="SUPFAM" id="SSF52799">
    <property type="entry name" value="(Phosphotyrosine protein) phosphatases II"/>
    <property type="match status" value="1"/>
</dbReference>
<keyword evidence="13" id="KW-0269">Exonuclease</keyword>
<reference evidence="27" key="1">
    <citation type="submission" date="2023-07" db="EMBL/GenBank/DDBJ databases">
        <title>Chromosome-level Genome Assembly of Striped Snakehead (Channa striata).</title>
        <authorList>
            <person name="Liu H."/>
        </authorList>
    </citation>
    <scope>NUCLEOTIDE SEQUENCE</scope>
    <source>
        <strain evidence="27">Gz</strain>
        <tissue evidence="27">Muscle</tissue>
    </source>
</reference>
<keyword evidence="8" id="KW-0963">Cytoplasm</keyword>
<keyword evidence="10" id="KW-0540">Nuclease</keyword>
<keyword evidence="19" id="KW-0804">Transcription</keyword>
<keyword evidence="15" id="KW-0694">RNA-binding</keyword>
<dbReference type="GO" id="GO:0005634">
    <property type="term" value="C:nucleus"/>
    <property type="evidence" value="ECO:0007669"/>
    <property type="project" value="UniProtKB-SubCell"/>
</dbReference>
<comment type="similarity">
    <text evidence="6">Belongs to the CAF1 family.</text>
</comment>
<dbReference type="SUPFAM" id="SSF53098">
    <property type="entry name" value="Ribonuclease H-like"/>
    <property type="match status" value="1"/>
</dbReference>
<dbReference type="Proteomes" id="UP001187415">
    <property type="component" value="Unassembled WGS sequence"/>
</dbReference>
<name>A0AA88SUW5_CHASR</name>
<sequence length="948" mass="108123">MEHIRLPKVENVRLLDRVSPRRSRVGTLYLTATHTIFVESDAGVRNETWVLHSLVSSVGTQPVAASGCLLLIHCKNFQVLHFVIPGERECQDVHLSLERLCQPESYLELYCFSYKPNVEGDERRQEWDFLDLKAEYCRMGLPDSLWKLSPVNRHYEVSDTYPADLFVPESATLPVIVGSSKFRSRGRFPTLSYYCKENHAAICRSSQPLSGFSARCLEDEQMLEAILRSNPRSDFMYVVDTRPKLNAIANRAAGKGYENEDNYSNIKFQFIGIENIHVMRNSQQKMLEVCELRSPSMSDFLEGLESSGWLKHIKAVLDAGIFIAKAVAEEGVSVLVHCSDGWDRTAQVCSVACVLLDPYYRTLRGLMVLIEKDWVSFGHKFSHRCNHLVGDPKEVSPIIDQFLECVWQLMEQFPCAFEFNERLLITIHSHIYSCQYGNFIGNNQRERTELGVHNRTHSLWSYLWTNRADYINPLYRPGRSRAQGLLRPSTAPYCFKFWRGLYNRFDRGMHPRQSVEDHLKAIQEETQQLEQQLASHKQKIAQLEQEPGGNVTQRATTFDKSPTAWAVGSDLGLANTPQDYTGGFVTSSPCQAKAPDRSLILLPYDLNQTSESNLSNGSDQESGIADLSCRSLFSEDSTRDPDSDEARPIQTHARPVFGERGTMPAATVDHSQRICEVWANNLEDELKRIRHVIRKYNYIAMDTEFPGVVARPIGEFRSNADYQYQLLRCNVDLLKIIQLGLTFMNEQGEYPPGTSTWQFNFKFNLTEDMYAQDSIELLTTSGIQFKKHEEEGIETLYFAELLMTSGVVLCDGVKWLSFHSGYDFGYLIKILSNANLPEEEVDFFEILRLYFPVIYDVKYLMKSCKNLKGGLQEVAEQLELERIGPQHQAGSDSLLTGMAFFKMREMFFEDHIDDAKYCGHLYGLGSGSAYVQNGTGNAYEEEANKQQS</sequence>
<dbReference type="InterPro" id="IPR010569">
    <property type="entry name" value="Myotubularin-like_Pase_dom"/>
</dbReference>
<feature type="region of interest" description="Disordered" evidence="24">
    <location>
        <begin position="634"/>
        <end position="653"/>
    </location>
</feature>
<dbReference type="InterPro" id="IPR012337">
    <property type="entry name" value="RNaseH-like_sf"/>
</dbReference>
<dbReference type="InterPro" id="IPR016130">
    <property type="entry name" value="Tyr_Pase_AS"/>
</dbReference>
<keyword evidence="14" id="KW-0810">Translation regulation</keyword>
<dbReference type="SUPFAM" id="SSF50729">
    <property type="entry name" value="PH domain-like"/>
    <property type="match status" value="1"/>
</dbReference>
<evidence type="ECO:0000256" key="8">
    <source>
        <dbReference type="ARBA" id="ARBA00022490"/>
    </source>
</evidence>
<dbReference type="GO" id="GO:0003723">
    <property type="term" value="F:RNA binding"/>
    <property type="evidence" value="ECO:0007669"/>
    <property type="project" value="UniProtKB-KW"/>
</dbReference>
<evidence type="ECO:0000256" key="11">
    <source>
        <dbReference type="ARBA" id="ARBA00022723"/>
    </source>
</evidence>
<dbReference type="PROSITE" id="PS51339">
    <property type="entry name" value="PPASE_MYOTUBULARIN"/>
    <property type="match status" value="1"/>
</dbReference>
<dbReference type="GO" id="GO:0046872">
    <property type="term" value="F:metal ion binding"/>
    <property type="evidence" value="ECO:0007669"/>
    <property type="project" value="UniProtKB-KW"/>
</dbReference>
<dbReference type="AlphaFoldDB" id="A0AA88SUW5"/>
<feature type="domain" description="Myotubularin phosphatase" evidence="26">
    <location>
        <begin position="126"/>
        <end position="502"/>
    </location>
</feature>
<evidence type="ECO:0000256" key="22">
    <source>
        <dbReference type="PIRSR" id="PIRSR630564-2"/>
    </source>
</evidence>
<dbReference type="Pfam" id="PF06602">
    <property type="entry name" value="Myotub-related"/>
    <property type="match status" value="1"/>
</dbReference>
<dbReference type="InterPro" id="IPR011993">
    <property type="entry name" value="PH-like_dom_sf"/>
</dbReference>
<evidence type="ECO:0000256" key="17">
    <source>
        <dbReference type="ARBA" id="ARBA00023098"/>
    </source>
</evidence>
<dbReference type="SMART" id="SM00404">
    <property type="entry name" value="PTPc_motif"/>
    <property type="match status" value="1"/>
</dbReference>
<dbReference type="GO" id="GO:0005737">
    <property type="term" value="C:cytoplasm"/>
    <property type="evidence" value="ECO:0007669"/>
    <property type="project" value="UniProtKB-SubCell"/>
</dbReference>
<evidence type="ECO:0000256" key="16">
    <source>
        <dbReference type="ARBA" id="ARBA00023015"/>
    </source>
</evidence>
<keyword evidence="11" id="KW-0479">Metal-binding</keyword>
<evidence type="ECO:0000256" key="21">
    <source>
        <dbReference type="PIRSR" id="PIRSR630564-1"/>
    </source>
</evidence>
<evidence type="ECO:0000256" key="18">
    <source>
        <dbReference type="ARBA" id="ARBA00023158"/>
    </source>
</evidence>
<evidence type="ECO:0000256" key="15">
    <source>
        <dbReference type="ARBA" id="ARBA00022884"/>
    </source>
</evidence>
<dbReference type="Pfam" id="PF21098">
    <property type="entry name" value="PH-GRAM_MTMR6-like"/>
    <property type="match status" value="1"/>
</dbReference>
<dbReference type="InterPro" id="IPR006941">
    <property type="entry name" value="RNase_CAF1"/>
</dbReference>
<dbReference type="InterPro" id="IPR029021">
    <property type="entry name" value="Prot-tyrosine_phosphatase-like"/>
</dbReference>